<keyword evidence="1" id="KW-0812">Transmembrane</keyword>
<dbReference type="RefSeq" id="WP_081155518.1">
    <property type="nucleotide sequence ID" value="NZ_LVYD01000113.1"/>
</dbReference>
<keyword evidence="5" id="KW-1185">Reference proteome</keyword>
<keyword evidence="1" id="KW-1133">Transmembrane helix</keyword>
<evidence type="ECO:0000259" key="3">
    <source>
        <dbReference type="Pfam" id="PF16344"/>
    </source>
</evidence>
<evidence type="ECO:0000259" key="2">
    <source>
        <dbReference type="Pfam" id="PF04773"/>
    </source>
</evidence>
<evidence type="ECO:0000256" key="1">
    <source>
        <dbReference type="SAM" id="Phobius"/>
    </source>
</evidence>
<dbReference type="InterPro" id="IPR012373">
    <property type="entry name" value="Ferrdict_sens_TM"/>
</dbReference>
<dbReference type="Pfam" id="PF04773">
    <property type="entry name" value="FecR"/>
    <property type="match status" value="1"/>
</dbReference>
<dbReference type="PANTHER" id="PTHR30273:SF2">
    <property type="entry name" value="PROTEIN FECR"/>
    <property type="match status" value="1"/>
</dbReference>
<dbReference type="GO" id="GO:0016989">
    <property type="term" value="F:sigma factor antagonist activity"/>
    <property type="evidence" value="ECO:0007669"/>
    <property type="project" value="TreeGrafter"/>
</dbReference>
<dbReference type="AlphaFoldDB" id="A0A1V9FH61"/>
<reference evidence="4 5" key="1">
    <citation type="submission" date="2016-03" db="EMBL/GenBank/DDBJ databases">
        <title>Niastella vici sp. nov., isolated from farmland soil.</title>
        <authorList>
            <person name="Chen L."/>
            <person name="Wang D."/>
            <person name="Yang S."/>
            <person name="Wang G."/>
        </authorList>
    </citation>
    <scope>NUCLEOTIDE SEQUENCE [LARGE SCALE GENOMIC DNA]</scope>
    <source>
        <strain evidence="4 5">DJ57</strain>
    </source>
</reference>
<dbReference type="Proteomes" id="UP000192796">
    <property type="component" value="Unassembled WGS sequence"/>
</dbReference>
<organism evidence="4 5">
    <name type="scientific">Niastella vici</name>
    <dbReference type="NCBI Taxonomy" id="1703345"/>
    <lineage>
        <taxon>Bacteria</taxon>
        <taxon>Pseudomonadati</taxon>
        <taxon>Bacteroidota</taxon>
        <taxon>Chitinophagia</taxon>
        <taxon>Chitinophagales</taxon>
        <taxon>Chitinophagaceae</taxon>
        <taxon>Niastella</taxon>
    </lineage>
</organism>
<protein>
    <recommendedName>
        <fullName evidence="6">FecR protein domain-containing protein</fullName>
    </recommendedName>
</protein>
<feature type="domain" description="FecR protein" evidence="2">
    <location>
        <begin position="118"/>
        <end position="215"/>
    </location>
</feature>
<dbReference type="Gene3D" id="2.60.120.1440">
    <property type="match status" value="1"/>
</dbReference>
<dbReference type="OrthoDB" id="1452822at2"/>
<name>A0A1V9FH61_9BACT</name>
<gene>
    <name evidence="4" type="ORF">A3860_08275</name>
</gene>
<sequence length="327" mass="37129">MEFIKRIFNNYLDGKATVSETTVADTWYEETGRQPTPEWITQKSLDRAKAETLENLSAQLNLPLNKLQQRSGSKFLYIRKYLPYMAAAVVLVVAGFGIIRTMMVPAAHNRKLPARQVFSTAPRTRKKLTLPDGTIVWLNNGSKLSLSLADFRRAATREVWLDEGEAYFEVAKNAARPFIVHVDSLQARVLGTAFNIQAYRQLAGIQVLVSHGSVQVSASGSVLDTLVHNRQLTFFSRHHFYVSQLVTEQNLGWWNNRFVLNGASFKELALRLQLRFGVQLISNNQRILQTSFSAGFPENASLEQMLTVLCTLYKTSYHRVNNRIIIY</sequence>
<dbReference type="Pfam" id="PF16344">
    <property type="entry name" value="FecR_C"/>
    <property type="match status" value="1"/>
</dbReference>
<proteinExistence type="predicted"/>
<feature type="domain" description="Protein FecR C-terminal" evidence="3">
    <location>
        <begin position="257"/>
        <end position="326"/>
    </location>
</feature>
<feature type="transmembrane region" description="Helical" evidence="1">
    <location>
        <begin position="81"/>
        <end position="103"/>
    </location>
</feature>
<dbReference type="PANTHER" id="PTHR30273">
    <property type="entry name" value="PERIPLASMIC SIGNAL SENSOR AND SIGMA FACTOR ACTIVATOR FECR-RELATED"/>
    <property type="match status" value="1"/>
</dbReference>
<dbReference type="Gene3D" id="3.55.50.30">
    <property type="match status" value="1"/>
</dbReference>
<evidence type="ECO:0000313" key="4">
    <source>
        <dbReference type="EMBL" id="OQP57617.1"/>
    </source>
</evidence>
<accession>A0A1V9FH61</accession>
<dbReference type="InterPro" id="IPR006860">
    <property type="entry name" value="FecR"/>
</dbReference>
<evidence type="ECO:0000313" key="5">
    <source>
        <dbReference type="Proteomes" id="UP000192796"/>
    </source>
</evidence>
<evidence type="ECO:0008006" key="6">
    <source>
        <dbReference type="Google" id="ProtNLM"/>
    </source>
</evidence>
<dbReference type="PIRSF" id="PIRSF018266">
    <property type="entry name" value="FecR"/>
    <property type="match status" value="1"/>
</dbReference>
<dbReference type="EMBL" id="LVYD01000113">
    <property type="protein sequence ID" value="OQP57617.1"/>
    <property type="molecule type" value="Genomic_DNA"/>
</dbReference>
<dbReference type="InterPro" id="IPR032508">
    <property type="entry name" value="FecR_C"/>
</dbReference>
<dbReference type="STRING" id="1703345.A3860_08275"/>
<comment type="caution">
    <text evidence="4">The sequence shown here is derived from an EMBL/GenBank/DDBJ whole genome shotgun (WGS) entry which is preliminary data.</text>
</comment>
<keyword evidence="1" id="KW-0472">Membrane</keyword>